<dbReference type="GO" id="GO:0005737">
    <property type="term" value="C:cytoplasm"/>
    <property type="evidence" value="ECO:0007669"/>
    <property type="project" value="UniProtKB-SubCell"/>
</dbReference>
<dbReference type="GO" id="GO:0005524">
    <property type="term" value="F:ATP binding"/>
    <property type="evidence" value="ECO:0007669"/>
    <property type="project" value="UniProtKB-KW"/>
</dbReference>
<evidence type="ECO:0000256" key="9">
    <source>
        <dbReference type="ARBA" id="ARBA00022842"/>
    </source>
</evidence>
<evidence type="ECO:0000256" key="10">
    <source>
        <dbReference type="ARBA" id="ARBA00032441"/>
    </source>
</evidence>
<evidence type="ECO:0000256" key="8">
    <source>
        <dbReference type="ARBA" id="ARBA00022840"/>
    </source>
</evidence>
<comment type="subcellular location">
    <subcellularLocation>
        <location evidence="1">Cytoplasm</location>
    </subcellularLocation>
</comment>
<evidence type="ECO:0000313" key="11">
    <source>
        <dbReference type="EMBL" id="VFK28118.1"/>
    </source>
</evidence>
<name>A0A450XUE8_9GAMM</name>
<evidence type="ECO:0000256" key="1">
    <source>
        <dbReference type="ARBA" id="ARBA00004496"/>
    </source>
</evidence>
<gene>
    <name evidence="11" type="ORF">BECKMB1821G_GA0114241_103316</name>
    <name evidence="12" type="ORF">BECKMB1821I_GA0114274_103815</name>
</gene>
<evidence type="ECO:0000256" key="6">
    <source>
        <dbReference type="ARBA" id="ARBA00022723"/>
    </source>
</evidence>
<protein>
    <recommendedName>
        <fullName evidence="3">tRNA threonylcarbamoyladenosine biosynthesis protein TsaE</fullName>
    </recommendedName>
    <alternativeName>
        <fullName evidence="10">t(6)A37 threonylcarbamoyladenosine biosynthesis protein TsaE</fullName>
    </alternativeName>
</protein>
<keyword evidence="8" id="KW-0067">ATP-binding</keyword>
<dbReference type="AlphaFoldDB" id="A0A450XUE8"/>
<evidence type="ECO:0000256" key="5">
    <source>
        <dbReference type="ARBA" id="ARBA00022694"/>
    </source>
</evidence>
<dbReference type="PANTHER" id="PTHR33540:SF2">
    <property type="entry name" value="TRNA THREONYLCARBAMOYLADENOSINE BIOSYNTHESIS PROTEIN TSAE"/>
    <property type="match status" value="1"/>
</dbReference>
<evidence type="ECO:0000256" key="7">
    <source>
        <dbReference type="ARBA" id="ARBA00022741"/>
    </source>
</evidence>
<dbReference type="SUPFAM" id="SSF52540">
    <property type="entry name" value="P-loop containing nucleoside triphosphate hydrolases"/>
    <property type="match status" value="1"/>
</dbReference>
<keyword evidence="4" id="KW-0963">Cytoplasm</keyword>
<keyword evidence="6" id="KW-0479">Metal-binding</keyword>
<dbReference type="InterPro" id="IPR027417">
    <property type="entry name" value="P-loop_NTPase"/>
</dbReference>
<dbReference type="Pfam" id="PF02367">
    <property type="entry name" value="TsaE"/>
    <property type="match status" value="1"/>
</dbReference>
<reference evidence="12" key="1">
    <citation type="submission" date="2019-02" db="EMBL/GenBank/DDBJ databases">
        <authorList>
            <person name="Gruber-Vodicka R. H."/>
            <person name="Seah K. B. B."/>
        </authorList>
    </citation>
    <scope>NUCLEOTIDE SEQUENCE</scope>
    <source>
        <strain evidence="11">BECK_BZ197</strain>
        <strain evidence="12">BECK_BZ199</strain>
    </source>
</reference>
<evidence type="ECO:0000256" key="4">
    <source>
        <dbReference type="ARBA" id="ARBA00022490"/>
    </source>
</evidence>
<dbReference type="Gene3D" id="3.40.50.300">
    <property type="entry name" value="P-loop containing nucleotide triphosphate hydrolases"/>
    <property type="match status" value="1"/>
</dbReference>
<dbReference type="GO" id="GO:0002949">
    <property type="term" value="P:tRNA threonylcarbamoyladenosine modification"/>
    <property type="evidence" value="ECO:0007669"/>
    <property type="project" value="InterPro"/>
</dbReference>
<keyword evidence="7" id="KW-0547">Nucleotide-binding</keyword>
<proteinExistence type="inferred from homology"/>
<keyword evidence="9" id="KW-0460">Magnesium</keyword>
<sequence length="156" mass="17121">MADMQNTIFAPDAHAMEKLGKHIAKAREKGGVIYLQGELGAGKTTLARGIIHALGITGPVKSPTYTLLESYETPTIPIYHLDLYRLQDPEELEYIGIRDYLDENALFLIEWPEHGKEGIPVADLIISIQVLTAGRLVTASSPCFSSKPTQVCRQAS</sequence>
<evidence type="ECO:0000256" key="3">
    <source>
        <dbReference type="ARBA" id="ARBA00019010"/>
    </source>
</evidence>
<dbReference type="NCBIfam" id="TIGR00150">
    <property type="entry name" value="T6A_YjeE"/>
    <property type="match status" value="1"/>
</dbReference>
<organism evidence="12">
    <name type="scientific">Candidatus Kentrum sp. MB</name>
    <dbReference type="NCBI Taxonomy" id="2138164"/>
    <lineage>
        <taxon>Bacteria</taxon>
        <taxon>Pseudomonadati</taxon>
        <taxon>Pseudomonadota</taxon>
        <taxon>Gammaproteobacteria</taxon>
        <taxon>Candidatus Kentrum</taxon>
    </lineage>
</organism>
<dbReference type="PANTHER" id="PTHR33540">
    <property type="entry name" value="TRNA THREONYLCARBAMOYLADENOSINE BIOSYNTHESIS PROTEIN TSAE"/>
    <property type="match status" value="1"/>
</dbReference>
<dbReference type="InterPro" id="IPR003442">
    <property type="entry name" value="T6A_TsaE"/>
</dbReference>
<dbReference type="GO" id="GO:0046872">
    <property type="term" value="F:metal ion binding"/>
    <property type="evidence" value="ECO:0007669"/>
    <property type="project" value="UniProtKB-KW"/>
</dbReference>
<comment type="similarity">
    <text evidence="2">Belongs to the TsaE family.</text>
</comment>
<dbReference type="EMBL" id="CAADFO010000033">
    <property type="protein sequence ID" value="VFK28118.1"/>
    <property type="molecule type" value="Genomic_DNA"/>
</dbReference>
<dbReference type="EMBL" id="CAADFQ010000038">
    <property type="protein sequence ID" value="VFK32930.1"/>
    <property type="molecule type" value="Genomic_DNA"/>
</dbReference>
<keyword evidence="5" id="KW-0819">tRNA processing</keyword>
<evidence type="ECO:0000256" key="2">
    <source>
        <dbReference type="ARBA" id="ARBA00007599"/>
    </source>
</evidence>
<evidence type="ECO:0000313" key="12">
    <source>
        <dbReference type="EMBL" id="VFK32930.1"/>
    </source>
</evidence>
<accession>A0A450XUE8</accession>